<dbReference type="WBParaSite" id="SVE_1198600.1">
    <property type="protein sequence ID" value="SVE_1198600.1"/>
    <property type="gene ID" value="SVE_1198600"/>
</dbReference>
<evidence type="ECO:0000313" key="2">
    <source>
        <dbReference type="Proteomes" id="UP000035680"/>
    </source>
</evidence>
<dbReference type="AlphaFoldDB" id="A0A0K0FQQ6"/>
<dbReference type="Gene3D" id="1.10.340.70">
    <property type="match status" value="1"/>
</dbReference>
<dbReference type="InterPro" id="IPR041588">
    <property type="entry name" value="Integrase_H2C2"/>
</dbReference>
<proteinExistence type="predicted"/>
<organism evidence="2 3">
    <name type="scientific">Strongyloides venezuelensis</name>
    <name type="common">Threadworm</name>
    <dbReference type="NCBI Taxonomy" id="75913"/>
    <lineage>
        <taxon>Eukaryota</taxon>
        <taxon>Metazoa</taxon>
        <taxon>Ecdysozoa</taxon>
        <taxon>Nematoda</taxon>
        <taxon>Chromadorea</taxon>
        <taxon>Rhabditida</taxon>
        <taxon>Tylenchina</taxon>
        <taxon>Panagrolaimomorpha</taxon>
        <taxon>Strongyloidoidea</taxon>
        <taxon>Strongyloididae</taxon>
        <taxon>Strongyloides</taxon>
    </lineage>
</organism>
<sequence length="242" mass="28304">MKYISDIREYNVTLKYIAEPKNIVADAIFRTYVRRIDDADEANVSKVVKVIGEVKLTIDNSKEKNIQKNDVVKVYDYVQKEKVISTINNHEEADVVIDKCEKELIFKEFHEKLSHAHCDRVIDLIRARKSWASLARDLRDYISKCRICLEKNIKKKMKLNAETFVTNKQWENCNMNVLGLLDIDSEKMRYIPTTIVKNTRYQILKLLKGITVKKNSNCIDEIVDISVSFTLKIRCDNAKYFT</sequence>
<keyword evidence="2" id="KW-1185">Reference proteome</keyword>
<accession>A0A0K0FQQ6</accession>
<evidence type="ECO:0000313" key="3">
    <source>
        <dbReference type="WBParaSite" id="SVE_1198600.1"/>
    </source>
</evidence>
<feature type="domain" description="Integrase zinc-binding" evidence="1">
    <location>
        <begin position="98"/>
        <end position="152"/>
    </location>
</feature>
<name>A0A0K0FQQ6_STRVS</name>
<reference evidence="3" key="2">
    <citation type="submission" date="2015-08" db="UniProtKB">
        <authorList>
            <consortium name="WormBaseParasite"/>
        </authorList>
    </citation>
    <scope>IDENTIFICATION</scope>
</reference>
<protein>
    <submittedName>
        <fullName evidence="3">Integrase_H2C2 domain-containing protein</fullName>
    </submittedName>
</protein>
<evidence type="ECO:0000259" key="1">
    <source>
        <dbReference type="Pfam" id="PF17921"/>
    </source>
</evidence>
<dbReference type="Proteomes" id="UP000035680">
    <property type="component" value="Unassembled WGS sequence"/>
</dbReference>
<dbReference type="Pfam" id="PF17921">
    <property type="entry name" value="Integrase_H2C2"/>
    <property type="match status" value="1"/>
</dbReference>
<reference evidence="2" key="1">
    <citation type="submission" date="2014-07" db="EMBL/GenBank/DDBJ databases">
        <authorList>
            <person name="Martin A.A"/>
            <person name="De Silva N."/>
        </authorList>
    </citation>
    <scope>NUCLEOTIDE SEQUENCE</scope>
</reference>